<evidence type="ECO:0000259" key="1">
    <source>
        <dbReference type="PROSITE" id="PS51186"/>
    </source>
</evidence>
<evidence type="ECO:0000313" key="2">
    <source>
        <dbReference type="EMBL" id="SDA70878.1"/>
    </source>
</evidence>
<accession>A0A1G5XK80</accession>
<dbReference type="SUPFAM" id="SSF55729">
    <property type="entry name" value="Acyl-CoA N-acyltransferases (Nat)"/>
    <property type="match status" value="1"/>
</dbReference>
<dbReference type="CDD" id="cd04301">
    <property type="entry name" value="NAT_SF"/>
    <property type="match status" value="1"/>
</dbReference>
<dbReference type="Gene3D" id="3.40.630.30">
    <property type="match status" value="1"/>
</dbReference>
<organism evidence="2 3">
    <name type="scientific">Methanobrevibacter millerae</name>
    <dbReference type="NCBI Taxonomy" id="230361"/>
    <lineage>
        <taxon>Archaea</taxon>
        <taxon>Methanobacteriati</taxon>
        <taxon>Methanobacteriota</taxon>
        <taxon>Methanomada group</taxon>
        <taxon>Methanobacteria</taxon>
        <taxon>Methanobacteriales</taxon>
        <taxon>Methanobacteriaceae</taxon>
        <taxon>Methanobrevibacter</taxon>
    </lineage>
</organism>
<dbReference type="PROSITE" id="PS51186">
    <property type="entry name" value="GNAT"/>
    <property type="match status" value="1"/>
</dbReference>
<dbReference type="InterPro" id="IPR016181">
    <property type="entry name" value="Acyl_CoA_acyltransferase"/>
</dbReference>
<sequence>MGENNINIRLESEKDYLEVENLVRDAFWNVYRPGAFEHYIVHNLRDDDSFIADLAYVIECDGQIIGHINYSKGFLDYGDEKRDAVVLGPVAIHKDYQKRGLGSCLIEYTLGLAESKGIPFVFVIGDESYYHRFGFVSASGYDIYLDGTDTSQDCPFFMIKVFDESKILNKRTIFHNPQVFDVNADDADEFDKNFEYRQKLVLDAQLE</sequence>
<keyword evidence="3" id="KW-1185">Reference proteome</keyword>
<dbReference type="AlphaFoldDB" id="A0A1G5XK80"/>
<dbReference type="RefSeq" id="WP_223166086.1">
    <property type="nucleotide sequence ID" value="NZ_FMXB01000029.1"/>
</dbReference>
<name>A0A1G5XK80_9EURY</name>
<dbReference type="InterPro" id="IPR000182">
    <property type="entry name" value="GNAT_dom"/>
</dbReference>
<dbReference type="InterPro" id="IPR050276">
    <property type="entry name" value="MshD_Acetyltransferase"/>
</dbReference>
<evidence type="ECO:0000313" key="3">
    <source>
        <dbReference type="Proteomes" id="UP000323439"/>
    </source>
</evidence>
<protein>
    <recommendedName>
        <fullName evidence="1">N-acetyltransferase domain-containing protein</fullName>
    </recommendedName>
</protein>
<dbReference type="Proteomes" id="UP000323439">
    <property type="component" value="Unassembled WGS sequence"/>
</dbReference>
<dbReference type="PANTHER" id="PTHR43617:SF38">
    <property type="entry name" value="N-ACETYLTRANSFERASE DOMAIN-CONTAINING PROTEIN"/>
    <property type="match status" value="1"/>
</dbReference>
<dbReference type="GO" id="GO:0016747">
    <property type="term" value="F:acyltransferase activity, transferring groups other than amino-acyl groups"/>
    <property type="evidence" value="ECO:0007669"/>
    <property type="project" value="InterPro"/>
</dbReference>
<feature type="domain" description="N-acetyltransferase" evidence="1">
    <location>
        <begin position="6"/>
        <end position="163"/>
    </location>
</feature>
<reference evidence="2 3" key="1">
    <citation type="submission" date="2016-10" db="EMBL/GenBank/DDBJ databases">
        <authorList>
            <person name="Varghese N."/>
            <person name="Submissions S."/>
        </authorList>
    </citation>
    <scope>NUCLEOTIDE SEQUENCE [LARGE SCALE GENOMIC DNA]</scope>
    <source>
        <strain evidence="2 3">DSM 16643</strain>
    </source>
</reference>
<dbReference type="Pfam" id="PF00583">
    <property type="entry name" value="Acetyltransf_1"/>
    <property type="match status" value="1"/>
</dbReference>
<proteinExistence type="predicted"/>
<dbReference type="EMBL" id="FMXB01000029">
    <property type="protein sequence ID" value="SDA70878.1"/>
    <property type="molecule type" value="Genomic_DNA"/>
</dbReference>
<gene>
    <name evidence="2" type="ORF">SAMN02910315_02330</name>
</gene>
<dbReference type="PANTHER" id="PTHR43617">
    <property type="entry name" value="L-AMINO ACID N-ACETYLTRANSFERASE"/>
    <property type="match status" value="1"/>
</dbReference>